<dbReference type="InterPro" id="IPR001173">
    <property type="entry name" value="Glyco_trans_2-like"/>
</dbReference>
<dbReference type="GO" id="GO:0016757">
    <property type="term" value="F:glycosyltransferase activity"/>
    <property type="evidence" value="ECO:0007669"/>
    <property type="project" value="UniProtKB-KW"/>
</dbReference>
<dbReference type="PANTHER" id="PTHR43685">
    <property type="entry name" value="GLYCOSYLTRANSFERASE"/>
    <property type="match status" value="1"/>
</dbReference>
<dbReference type="RefSeq" id="WP_353864591.1">
    <property type="nucleotide sequence ID" value="NZ_CP088295.1"/>
</dbReference>
<dbReference type="Gene3D" id="3.90.550.10">
    <property type="entry name" value="Spore Coat Polysaccharide Biosynthesis Protein SpsA, Chain A"/>
    <property type="match status" value="1"/>
</dbReference>
<sequence length="755" mass="79920">MTGPEAEQDELLLRLRVAELEREVEETWEQLAARTTVLEDVRRTLWWKAGGPLRRVRRVQRASRPDVQAAAERQAPAPGAVRIPLLGLHATTAAADALRWREEVIVDEVGLPALLADPPQEIAWRIIPAPGLRLRTFASLRPAAWTRNLGGVRFTAVVLDAAGAEVRATSLVADPGGTPEHRQWLPLELDLGDLPATEHRIVLRTALPEGAREACAWAVWGDPVLVGGTSPPAGPAPELAEVSGPPPEHPVVSLLVPVHDPDPALLDALLHSVRAQTSPHWQLCLCDDGSQDPAVRSRLRDAAAGDDRIVLTRHEEAQNISAATNAAFALATGPYVAPLDHDDLLHPDAIADVGAVLAADPAVDMVYTDNDKAVPDGRRLAPSLKPDWSPELMRAVMYTLHLGVYRRTLVDDLGGWRSEFDGAQDHDLVLRLSERTSRIVHVPRLRYSWRVHVGSAALSAQAKPEAYDRGCRAVDEHLRRMGIAAHAGRLPDAGRYRVVHEPAVDGVDIILPLSPGAGGDVAEAVRALGHVTVVTGPSTRPDGDVAAAAGATVVAAEDDRWGAQARAGIAAASAPFVVLLEELCVPETADWLDELCGLAAEPGIAAAGALVVDGQGAAIHAGVALPRGVPLPVHPGAAATGRGLAPELTLVTNRSAVSGAAAMRRELVTGDAGPDPLADRHALVALTLGLTGRAGRVVHSPHARLRVLGTPRGVVAGLAELQAIALARGGRTDPYYNPQLWAERAAHVPPAALTR</sequence>
<organism evidence="5 6">
    <name type="scientific">Svornostia abyssi</name>
    <dbReference type="NCBI Taxonomy" id="2898438"/>
    <lineage>
        <taxon>Bacteria</taxon>
        <taxon>Bacillati</taxon>
        <taxon>Actinomycetota</taxon>
        <taxon>Thermoleophilia</taxon>
        <taxon>Solirubrobacterales</taxon>
        <taxon>Baekduiaceae</taxon>
        <taxon>Svornostia</taxon>
    </lineage>
</organism>
<gene>
    <name evidence="5" type="ORF">LRS13_00795</name>
</gene>
<evidence type="ECO:0000256" key="1">
    <source>
        <dbReference type="ARBA" id="ARBA00006739"/>
    </source>
</evidence>
<comment type="similarity">
    <text evidence="1">Belongs to the glycosyltransferase 2 family.</text>
</comment>
<reference evidence="6" key="1">
    <citation type="submission" date="2021-11" db="EMBL/GenBank/DDBJ databases">
        <title>Cultivation dependent microbiological survey of springs from the worlds oldest radium mine currently devoted to the extraction of radon-saturated water.</title>
        <authorList>
            <person name="Kapinusova G."/>
            <person name="Smrhova T."/>
            <person name="Strejcek M."/>
            <person name="Suman J."/>
            <person name="Jani K."/>
            <person name="Pajer P."/>
            <person name="Uhlik O."/>
        </authorList>
    </citation>
    <scope>NUCLEOTIDE SEQUENCE [LARGE SCALE GENOMIC DNA]</scope>
    <source>
        <strain evidence="6">J379</strain>
    </source>
</reference>
<dbReference type="EC" id="2.4.-.-" evidence="5"/>
<accession>A0ABY5PHE8</accession>
<protein>
    <submittedName>
        <fullName evidence="5">Glycosyltransferase</fullName>
        <ecNumber evidence="5">2.4.-.-</ecNumber>
    </submittedName>
</protein>
<feature type="domain" description="Glycosyltransferase 2-like" evidence="4">
    <location>
        <begin position="253"/>
        <end position="391"/>
    </location>
</feature>
<evidence type="ECO:0000259" key="4">
    <source>
        <dbReference type="Pfam" id="PF00535"/>
    </source>
</evidence>
<dbReference type="SUPFAM" id="SSF53448">
    <property type="entry name" value="Nucleotide-diphospho-sugar transferases"/>
    <property type="match status" value="2"/>
</dbReference>
<dbReference type="CDD" id="cd04184">
    <property type="entry name" value="GT2_RfbC_Mx_like"/>
    <property type="match status" value="1"/>
</dbReference>
<dbReference type="Proteomes" id="UP001058860">
    <property type="component" value="Chromosome"/>
</dbReference>
<name>A0ABY5PHE8_9ACTN</name>
<dbReference type="EMBL" id="CP088295">
    <property type="protein sequence ID" value="UUY04098.1"/>
    <property type="molecule type" value="Genomic_DNA"/>
</dbReference>
<evidence type="ECO:0000256" key="3">
    <source>
        <dbReference type="ARBA" id="ARBA00022679"/>
    </source>
</evidence>
<keyword evidence="2 5" id="KW-0328">Glycosyltransferase</keyword>
<keyword evidence="6" id="KW-1185">Reference proteome</keyword>
<dbReference type="Pfam" id="PF00535">
    <property type="entry name" value="Glycos_transf_2"/>
    <property type="match status" value="1"/>
</dbReference>
<evidence type="ECO:0000256" key="2">
    <source>
        <dbReference type="ARBA" id="ARBA00022676"/>
    </source>
</evidence>
<dbReference type="InterPro" id="IPR029044">
    <property type="entry name" value="Nucleotide-diphossugar_trans"/>
</dbReference>
<dbReference type="InterPro" id="IPR050834">
    <property type="entry name" value="Glycosyltransf_2"/>
</dbReference>
<evidence type="ECO:0000313" key="6">
    <source>
        <dbReference type="Proteomes" id="UP001058860"/>
    </source>
</evidence>
<proteinExistence type="inferred from homology"/>
<evidence type="ECO:0000313" key="5">
    <source>
        <dbReference type="EMBL" id="UUY04098.1"/>
    </source>
</evidence>
<dbReference type="PANTHER" id="PTHR43685:SF5">
    <property type="entry name" value="GLYCOSYLTRANSFERASE EPSE-RELATED"/>
    <property type="match status" value="1"/>
</dbReference>
<keyword evidence="3 5" id="KW-0808">Transferase</keyword>